<protein>
    <submittedName>
        <fullName evidence="4">DUF573 family protein</fullName>
    </submittedName>
    <submittedName>
        <fullName evidence="5">Putative transcription factor GeBP family</fullName>
    </submittedName>
</protein>
<proteinExistence type="inferred from homology"/>
<gene>
    <name evidence="6" type="primary">11409742</name>
    <name evidence="4" type="ordered locus">MTR_3g070120</name>
    <name evidence="5" type="ORF">MtrunA17_Chr3g0113131</name>
</gene>
<feature type="compositionally biased region" description="Acidic residues" evidence="2">
    <location>
        <begin position="42"/>
        <end position="52"/>
    </location>
</feature>
<evidence type="ECO:0000256" key="1">
    <source>
        <dbReference type="ARBA" id="ARBA00010820"/>
    </source>
</evidence>
<reference evidence="6" key="3">
    <citation type="submission" date="2015-04" db="UniProtKB">
        <authorList>
            <consortium name="EnsemblPlants"/>
        </authorList>
    </citation>
    <scope>IDENTIFICATION</scope>
    <source>
        <strain evidence="6">cv. Jemalong A17</strain>
    </source>
</reference>
<feature type="compositionally biased region" description="Acidic residues" evidence="2">
    <location>
        <begin position="70"/>
        <end position="84"/>
    </location>
</feature>
<dbReference type="eggNOG" id="ENOG502RQE9">
    <property type="taxonomic scope" value="Eukaryota"/>
</dbReference>
<dbReference type="EnsemblPlants" id="AES71106">
    <property type="protein sequence ID" value="AES71106"/>
    <property type="gene ID" value="MTR_3g070120"/>
</dbReference>
<dbReference type="PaxDb" id="3880-AES71106"/>
<keyword evidence="7" id="KW-1185">Reference proteome</keyword>
<dbReference type="STRING" id="3880.G7JAP2"/>
<dbReference type="EMBL" id="CM001219">
    <property type="protein sequence ID" value="AES71106.1"/>
    <property type="molecule type" value="Genomic_DNA"/>
</dbReference>
<comment type="similarity">
    <text evidence="1">Belongs to the GeBP family.</text>
</comment>
<dbReference type="OrthoDB" id="661680at2759"/>
<dbReference type="PANTHER" id="PTHR31662:SF33">
    <property type="entry name" value="DNA-BINDING STOREKEEPER PROTEIN TRANSCRIPTIONAL REGULATOR-LIKE PROTEIN"/>
    <property type="match status" value="1"/>
</dbReference>
<dbReference type="Proteomes" id="UP000265566">
    <property type="component" value="Chromosome 3"/>
</dbReference>
<sequence>MAKKNSATAAVKDDPPPQEDKIEQHDENDEETSSEAGSSSEGGEEEEESSEEEAPKTTPPPKTNPKNNSVEDEDEEETDTDEDEPPPKTKPIEQTLKSGTKPSIAPARSGTKRPAENNDTKQSNKKKTTEEKNKKKEKEPEEDDNSNNKKASFQRVFTEDDEVAILQGLVDFTAKSGNDPTKHLSAFYQIVKKSVHFKVTLDQLRDKVRRLRLKYENKIKSKKTPTFSKPVEETMFELSKKIWGGGKVDVNEGEENEKVNGKPAKKELAVKKAAAARTTKKLVMEPDSPLVVLKVDSGNGKEDTGLSLVSNETIHFEPVIDVVKRGVESIEESKRGELERLMNKYKIAEMELFMQKTELAKETATKIRDALNSSSSH</sequence>
<feature type="domain" description="Glabrous enhancer-binding protein-like DBD" evidence="3">
    <location>
        <begin position="153"/>
        <end position="244"/>
    </location>
</feature>
<accession>G7JAP2</accession>
<dbReference type="KEGG" id="mtr:11409742"/>
<dbReference type="AlphaFoldDB" id="G7JAP2"/>
<name>G7JAP2_MEDTR</name>
<reference evidence="5" key="4">
    <citation type="journal article" date="2018" name="Nat. Plants">
        <title>Whole-genome landscape of Medicago truncatula symbiotic genes.</title>
        <authorList>
            <person name="Pecrix Y."/>
            <person name="Gamas P."/>
            <person name="Carrere S."/>
        </authorList>
    </citation>
    <scope>NUCLEOTIDE SEQUENCE</scope>
    <source>
        <tissue evidence="5">Leaves</tissue>
    </source>
</reference>
<dbReference type="GO" id="GO:0005634">
    <property type="term" value="C:nucleus"/>
    <property type="evidence" value="ECO:0000318"/>
    <property type="project" value="GO_Central"/>
</dbReference>
<feature type="compositionally biased region" description="Basic and acidic residues" evidence="2">
    <location>
        <begin position="127"/>
        <end position="139"/>
    </location>
</feature>
<evidence type="ECO:0000259" key="3">
    <source>
        <dbReference type="Pfam" id="PF04504"/>
    </source>
</evidence>
<dbReference type="OMA" id="IATKPRC"/>
<dbReference type="ExpressionAtlas" id="G7JAP2">
    <property type="expression patterns" value="differential"/>
</dbReference>
<dbReference type="Proteomes" id="UP000002051">
    <property type="component" value="Chromosome 3"/>
</dbReference>
<dbReference type="HOGENOM" id="CLU_051273_1_0_1"/>
<evidence type="ECO:0000313" key="7">
    <source>
        <dbReference type="Proteomes" id="UP000002051"/>
    </source>
</evidence>
<dbReference type="EMBL" id="PSQE01000003">
    <property type="protein sequence ID" value="RHN68367.1"/>
    <property type="molecule type" value="Genomic_DNA"/>
</dbReference>
<evidence type="ECO:0000313" key="5">
    <source>
        <dbReference type="EMBL" id="RHN68367.1"/>
    </source>
</evidence>
<reference evidence="4 7" key="2">
    <citation type="journal article" date="2014" name="BMC Genomics">
        <title>An improved genome release (version Mt4.0) for the model legume Medicago truncatula.</title>
        <authorList>
            <person name="Tang H."/>
            <person name="Krishnakumar V."/>
            <person name="Bidwell S."/>
            <person name="Rosen B."/>
            <person name="Chan A."/>
            <person name="Zhou S."/>
            <person name="Gentzbittel L."/>
            <person name="Childs K.L."/>
            <person name="Yandell M."/>
            <person name="Gundlach H."/>
            <person name="Mayer K.F."/>
            <person name="Schwartz D.C."/>
            <person name="Town C.D."/>
        </authorList>
    </citation>
    <scope>GENOME REANNOTATION</scope>
    <source>
        <strain evidence="6 7">cv. Jemalong A17</strain>
    </source>
</reference>
<evidence type="ECO:0000256" key="2">
    <source>
        <dbReference type="SAM" id="MobiDB-lite"/>
    </source>
</evidence>
<feature type="compositionally biased region" description="Basic and acidic residues" evidence="2">
    <location>
        <begin position="11"/>
        <end position="25"/>
    </location>
</feature>
<evidence type="ECO:0000313" key="6">
    <source>
        <dbReference type="EnsemblPlants" id="AES71106"/>
    </source>
</evidence>
<dbReference type="GO" id="GO:0006355">
    <property type="term" value="P:regulation of DNA-templated transcription"/>
    <property type="evidence" value="ECO:0007669"/>
    <property type="project" value="InterPro"/>
</dbReference>
<dbReference type="Gramene" id="rna16709">
    <property type="protein sequence ID" value="RHN68367.1"/>
    <property type="gene ID" value="gene16709"/>
</dbReference>
<evidence type="ECO:0000313" key="4">
    <source>
        <dbReference type="EMBL" id="AES71106.1"/>
    </source>
</evidence>
<dbReference type="PANTHER" id="PTHR31662">
    <property type="entry name" value="BNAANNG10740D PROTEIN-RELATED"/>
    <property type="match status" value="1"/>
</dbReference>
<dbReference type="Pfam" id="PF04504">
    <property type="entry name" value="GeBP-like_DBD"/>
    <property type="match status" value="1"/>
</dbReference>
<feature type="region of interest" description="Disordered" evidence="2">
    <location>
        <begin position="1"/>
        <end position="156"/>
    </location>
</feature>
<reference evidence="4 7" key="1">
    <citation type="journal article" date="2011" name="Nature">
        <title>The Medicago genome provides insight into the evolution of rhizobial symbioses.</title>
        <authorList>
            <person name="Young N.D."/>
            <person name="Debelle F."/>
            <person name="Oldroyd G.E."/>
            <person name="Geurts R."/>
            <person name="Cannon S.B."/>
            <person name="Udvardi M.K."/>
            <person name="Benedito V.A."/>
            <person name="Mayer K.F."/>
            <person name="Gouzy J."/>
            <person name="Schoof H."/>
            <person name="Van de Peer Y."/>
            <person name="Proost S."/>
            <person name="Cook D.R."/>
            <person name="Meyers B.C."/>
            <person name="Spannagl M."/>
            <person name="Cheung F."/>
            <person name="De Mita S."/>
            <person name="Krishnakumar V."/>
            <person name="Gundlach H."/>
            <person name="Zhou S."/>
            <person name="Mudge J."/>
            <person name="Bharti A.K."/>
            <person name="Murray J.D."/>
            <person name="Naoumkina M.A."/>
            <person name="Rosen B."/>
            <person name="Silverstein K.A."/>
            <person name="Tang H."/>
            <person name="Rombauts S."/>
            <person name="Zhao P.X."/>
            <person name="Zhou P."/>
            <person name="Barbe V."/>
            <person name="Bardou P."/>
            <person name="Bechner M."/>
            <person name="Bellec A."/>
            <person name="Berger A."/>
            <person name="Berges H."/>
            <person name="Bidwell S."/>
            <person name="Bisseling T."/>
            <person name="Choisne N."/>
            <person name="Couloux A."/>
            <person name="Denny R."/>
            <person name="Deshpande S."/>
            <person name="Dai X."/>
            <person name="Doyle J.J."/>
            <person name="Dudez A.M."/>
            <person name="Farmer A.D."/>
            <person name="Fouteau S."/>
            <person name="Franken C."/>
            <person name="Gibelin C."/>
            <person name="Gish J."/>
            <person name="Goldstein S."/>
            <person name="Gonzalez A.J."/>
            <person name="Green P.J."/>
            <person name="Hallab A."/>
            <person name="Hartog M."/>
            <person name="Hua A."/>
            <person name="Humphray S.J."/>
            <person name="Jeong D.H."/>
            <person name="Jing Y."/>
            <person name="Jocker A."/>
            <person name="Kenton S.M."/>
            <person name="Kim D.J."/>
            <person name="Klee K."/>
            <person name="Lai H."/>
            <person name="Lang C."/>
            <person name="Lin S."/>
            <person name="Macmil S.L."/>
            <person name="Magdelenat G."/>
            <person name="Matthews L."/>
            <person name="McCorrison J."/>
            <person name="Monaghan E.L."/>
            <person name="Mun J.H."/>
            <person name="Najar F.Z."/>
            <person name="Nicholson C."/>
            <person name="Noirot C."/>
            <person name="O'Bleness M."/>
            <person name="Paule C.R."/>
            <person name="Poulain J."/>
            <person name="Prion F."/>
            <person name="Qin B."/>
            <person name="Qu C."/>
            <person name="Retzel E.F."/>
            <person name="Riddle C."/>
            <person name="Sallet E."/>
            <person name="Samain S."/>
            <person name="Samson N."/>
            <person name="Sanders I."/>
            <person name="Saurat O."/>
            <person name="Scarpelli C."/>
            <person name="Schiex T."/>
            <person name="Segurens B."/>
            <person name="Severin A.J."/>
            <person name="Sherrier D.J."/>
            <person name="Shi R."/>
            <person name="Sims S."/>
            <person name="Singer S.R."/>
            <person name="Sinharoy S."/>
            <person name="Sterck L."/>
            <person name="Viollet A."/>
            <person name="Wang B.B."/>
            <person name="Wang K."/>
            <person name="Wang M."/>
            <person name="Wang X."/>
            <person name="Warfsmann J."/>
            <person name="Weissenbach J."/>
            <person name="White D.D."/>
            <person name="White J.D."/>
            <person name="Wiley G.B."/>
            <person name="Wincker P."/>
            <person name="Xing Y."/>
            <person name="Yang L."/>
            <person name="Yao Z."/>
            <person name="Ying F."/>
            <person name="Zhai J."/>
            <person name="Zhou L."/>
            <person name="Zuber A."/>
            <person name="Denarie J."/>
            <person name="Dixon R.A."/>
            <person name="May G.D."/>
            <person name="Schwartz D.C."/>
            <person name="Rogers J."/>
            <person name="Quetier F."/>
            <person name="Town C.D."/>
            <person name="Roe B.A."/>
        </authorList>
    </citation>
    <scope>NUCLEOTIDE SEQUENCE [LARGE SCALE GENOMIC DNA]</scope>
    <source>
        <strain evidence="4">A17</strain>
        <strain evidence="6 7">cv. Jemalong A17</strain>
    </source>
</reference>
<organism evidence="4 7">
    <name type="scientific">Medicago truncatula</name>
    <name type="common">Barrel medic</name>
    <name type="synonym">Medicago tribuloides</name>
    <dbReference type="NCBI Taxonomy" id="3880"/>
    <lineage>
        <taxon>Eukaryota</taxon>
        <taxon>Viridiplantae</taxon>
        <taxon>Streptophyta</taxon>
        <taxon>Embryophyta</taxon>
        <taxon>Tracheophyta</taxon>
        <taxon>Spermatophyta</taxon>
        <taxon>Magnoliopsida</taxon>
        <taxon>eudicotyledons</taxon>
        <taxon>Gunneridae</taxon>
        <taxon>Pentapetalae</taxon>
        <taxon>rosids</taxon>
        <taxon>fabids</taxon>
        <taxon>Fabales</taxon>
        <taxon>Fabaceae</taxon>
        <taxon>Papilionoideae</taxon>
        <taxon>50 kb inversion clade</taxon>
        <taxon>NPAAA clade</taxon>
        <taxon>Hologalegina</taxon>
        <taxon>IRL clade</taxon>
        <taxon>Trifolieae</taxon>
        <taxon>Medicago</taxon>
    </lineage>
</organism>
<dbReference type="InterPro" id="IPR053932">
    <property type="entry name" value="GeBP-like_DBD"/>
</dbReference>
<dbReference type="InterPro" id="IPR007592">
    <property type="entry name" value="GEBP"/>
</dbReference>